<comment type="caution">
    <text evidence="3">The sequence shown here is derived from an EMBL/GenBank/DDBJ whole genome shotgun (WGS) entry which is preliminary data.</text>
</comment>
<feature type="region of interest" description="Disordered" evidence="2">
    <location>
        <begin position="1"/>
        <end position="157"/>
    </location>
</feature>
<keyword evidence="4" id="KW-1185">Reference proteome</keyword>
<feature type="compositionally biased region" description="Pro residues" evidence="2">
    <location>
        <begin position="136"/>
        <end position="147"/>
    </location>
</feature>
<dbReference type="InterPro" id="IPR026768">
    <property type="entry name" value="YPEH2ZP"/>
</dbReference>
<dbReference type="Proteomes" id="UP000193642">
    <property type="component" value="Unassembled WGS sequence"/>
</dbReference>
<organism evidence="3 4">
    <name type="scientific">Rhizoclosmatium globosum</name>
    <dbReference type="NCBI Taxonomy" id="329046"/>
    <lineage>
        <taxon>Eukaryota</taxon>
        <taxon>Fungi</taxon>
        <taxon>Fungi incertae sedis</taxon>
        <taxon>Chytridiomycota</taxon>
        <taxon>Chytridiomycota incertae sedis</taxon>
        <taxon>Chytridiomycetes</taxon>
        <taxon>Chytridiales</taxon>
        <taxon>Chytriomycetaceae</taxon>
        <taxon>Rhizoclosmatium</taxon>
    </lineage>
</organism>
<sequence>MSSPPQDQRRANSNTPPNGTLSTPPMRPQTLQFYQTSISRSGFSGPFQSARRVYSANHASSSSATAGSNTSQSPQPTTIRSTQSTSTTLTATPYLSSSSNNNNNNNGNDAYPNIFPTNTLNSSNSRSTVPTQHNPNMPPASPPPQPPRLQRTQQSSASVHPQFRSKAVCELFCRHCEEVVCTRGMKAILLGDTRVELFSTDSPPCRVQLVENDYMTRNCQCRIRDVACLQCGNVIGYHVTQPCEVCLDSCNNGHFWMFLSEGVKSKDREHFNKKLLWAHLPSAEMDVALEAQYELLCR</sequence>
<evidence type="ECO:0000256" key="2">
    <source>
        <dbReference type="SAM" id="MobiDB-lite"/>
    </source>
</evidence>
<protein>
    <submittedName>
        <fullName evidence="3">Uncharacterized protein</fullName>
    </submittedName>
</protein>
<dbReference type="AlphaFoldDB" id="A0A1Y2CSZ1"/>
<evidence type="ECO:0000256" key="1">
    <source>
        <dbReference type="ARBA" id="ARBA00006888"/>
    </source>
</evidence>
<accession>A0A1Y2CSZ1</accession>
<gene>
    <name evidence="3" type="ORF">BCR33DRAFT_695114</name>
</gene>
<comment type="similarity">
    <text evidence="1">Belongs to the FAM72 family.</text>
</comment>
<reference evidence="3 4" key="1">
    <citation type="submission" date="2016-07" db="EMBL/GenBank/DDBJ databases">
        <title>Pervasive Adenine N6-methylation of Active Genes in Fungi.</title>
        <authorList>
            <consortium name="DOE Joint Genome Institute"/>
            <person name="Mondo S.J."/>
            <person name="Dannebaum R.O."/>
            <person name="Kuo R.C."/>
            <person name="Labutti K."/>
            <person name="Haridas S."/>
            <person name="Kuo A."/>
            <person name="Salamov A."/>
            <person name="Ahrendt S.R."/>
            <person name="Lipzen A."/>
            <person name="Sullivan W."/>
            <person name="Andreopoulos W.B."/>
            <person name="Clum A."/>
            <person name="Lindquist E."/>
            <person name="Daum C."/>
            <person name="Ramamoorthy G.K."/>
            <person name="Gryganskyi A."/>
            <person name="Culley D."/>
            <person name="Magnuson J.K."/>
            <person name="James T.Y."/>
            <person name="O'Malley M.A."/>
            <person name="Stajich J.E."/>
            <person name="Spatafora J.W."/>
            <person name="Visel A."/>
            <person name="Grigoriev I.V."/>
        </authorList>
    </citation>
    <scope>NUCLEOTIDE SEQUENCE [LARGE SCALE GENOMIC DNA]</scope>
    <source>
        <strain evidence="3 4">JEL800</strain>
    </source>
</reference>
<feature type="compositionally biased region" description="Polar residues" evidence="2">
    <location>
        <begin position="1"/>
        <end position="42"/>
    </location>
</feature>
<evidence type="ECO:0000313" key="3">
    <source>
        <dbReference type="EMBL" id="ORY49974.1"/>
    </source>
</evidence>
<dbReference type="EMBL" id="MCGO01000008">
    <property type="protein sequence ID" value="ORY49974.1"/>
    <property type="molecule type" value="Genomic_DNA"/>
</dbReference>
<dbReference type="PANTHER" id="PTHR31841:SF1">
    <property type="entry name" value="PROTEIN FAM72A-RELATED"/>
    <property type="match status" value="1"/>
</dbReference>
<feature type="compositionally biased region" description="Low complexity" evidence="2">
    <location>
        <begin position="117"/>
        <end position="128"/>
    </location>
</feature>
<dbReference type="Pfam" id="PF14976">
    <property type="entry name" value="YPEH2ZP"/>
    <property type="match status" value="1"/>
</dbReference>
<dbReference type="OrthoDB" id="2526683at2759"/>
<dbReference type="PANTHER" id="PTHR31841">
    <property type="entry name" value="PROTEIN FAM72A-RELATED"/>
    <property type="match status" value="1"/>
</dbReference>
<feature type="compositionally biased region" description="Low complexity" evidence="2">
    <location>
        <begin position="55"/>
        <end position="108"/>
    </location>
</feature>
<dbReference type="GO" id="GO:0005829">
    <property type="term" value="C:cytosol"/>
    <property type="evidence" value="ECO:0007669"/>
    <property type="project" value="TreeGrafter"/>
</dbReference>
<evidence type="ECO:0000313" key="4">
    <source>
        <dbReference type="Proteomes" id="UP000193642"/>
    </source>
</evidence>
<name>A0A1Y2CSZ1_9FUNG</name>
<proteinExistence type="inferred from homology"/>